<proteinExistence type="predicted"/>
<sequence length="140" mass="15319">MAGKTRYYLLLGFIGFLITFAVSAGNNLFMTSFIRGLIAFVVWFVLAFAASWMFGFLKELPGNGTVEPQEALLSEQGKGGNLDLTTPDESEQLNELLKPPSNSPGEAADFTPLSPPKLVKTPDDKDPEELAKVVRHLTEK</sequence>
<feature type="transmembrane region" description="Helical" evidence="2">
    <location>
        <begin position="37"/>
        <end position="57"/>
    </location>
</feature>
<comment type="caution">
    <text evidence="3">The sequence shown here is derived from an EMBL/GenBank/DDBJ whole genome shotgun (WGS) entry which is preliminary data.</text>
</comment>
<organism evidence="3 4">
    <name type="scientific">Paenibacillus macerans</name>
    <name type="common">Bacillus macerans</name>
    <dbReference type="NCBI Taxonomy" id="44252"/>
    <lineage>
        <taxon>Bacteria</taxon>
        <taxon>Bacillati</taxon>
        <taxon>Bacillota</taxon>
        <taxon>Bacilli</taxon>
        <taxon>Bacillales</taxon>
        <taxon>Paenibacillaceae</taxon>
        <taxon>Paenibacillus</taxon>
    </lineage>
</organism>
<dbReference type="STRING" id="44252.DJ90_2559"/>
<dbReference type="OrthoDB" id="2476549at2"/>
<feature type="region of interest" description="Disordered" evidence="1">
    <location>
        <begin position="74"/>
        <end position="128"/>
    </location>
</feature>
<dbReference type="RefSeq" id="WP_036622298.1">
    <property type="nucleotide sequence ID" value="NZ_BGML01000006.1"/>
</dbReference>
<keyword evidence="2" id="KW-0472">Membrane</keyword>
<dbReference type="AlphaFoldDB" id="A0A090ZFW4"/>
<gene>
    <name evidence="3" type="ORF">DJ90_2559</name>
</gene>
<dbReference type="GeneID" id="77006751"/>
<dbReference type="HOGENOM" id="CLU_149313_0_0_9"/>
<dbReference type="Proteomes" id="UP000029278">
    <property type="component" value="Unassembled WGS sequence"/>
</dbReference>
<name>A0A090ZFW4_PAEMA</name>
<evidence type="ECO:0000256" key="2">
    <source>
        <dbReference type="SAM" id="Phobius"/>
    </source>
</evidence>
<keyword evidence="2" id="KW-1133">Transmembrane helix</keyword>
<evidence type="ECO:0000313" key="3">
    <source>
        <dbReference type="EMBL" id="KFN09085.1"/>
    </source>
</evidence>
<reference evidence="3 4" key="1">
    <citation type="submission" date="2014-04" db="EMBL/GenBank/DDBJ databases">
        <authorList>
            <person name="Bishop-Lilly K.A."/>
            <person name="Broomall S.M."/>
            <person name="Chain P.S."/>
            <person name="Chertkov O."/>
            <person name="Coyne S.R."/>
            <person name="Daligault H.E."/>
            <person name="Davenport K.W."/>
            <person name="Erkkila T."/>
            <person name="Frey K.G."/>
            <person name="Gibbons H.S."/>
            <person name="Gu W."/>
            <person name="Jaissle J."/>
            <person name="Johnson S.L."/>
            <person name="Koroleva G.I."/>
            <person name="Ladner J.T."/>
            <person name="Lo C.-C."/>
            <person name="Minogue T.D."/>
            <person name="Munk C."/>
            <person name="Palacios G.F."/>
            <person name="Redden C.L."/>
            <person name="Rosenzweig C.N."/>
            <person name="Scholz M.B."/>
            <person name="Teshima H."/>
            <person name="Xu Y."/>
        </authorList>
    </citation>
    <scope>NUCLEOTIDE SEQUENCE [LARGE SCALE GENOMIC DNA]</scope>
    <source>
        <strain evidence="3 4">8244</strain>
    </source>
</reference>
<evidence type="ECO:0000256" key="1">
    <source>
        <dbReference type="SAM" id="MobiDB-lite"/>
    </source>
</evidence>
<keyword evidence="2" id="KW-0812">Transmembrane</keyword>
<feature type="transmembrane region" description="Helical" evidence="2">
    <location>
        <begin position="7"/>
        <end position="25"/>
    </location>
</feature>
<accession>A0A090ZFW4</accession>
<keyword evidence="4" id="KW-1185">Reference proteome</keyword>
<evidence type="ECO:0000313" key="4">
    <source>
        <dbReference type="Proteomes" id="UP000029278"/>
    </source>
</evidence>
<dbReference type="PATRIC" id="fig|44252.3.peg.2478"/>
<protein>
    <submittedName>
        <fullName evidence="3">Uncharacterized protein</fullName>
    </submittedName>
</protein>
<dbReference type="EMBL" id="JMQA01000024">
    <property type="protein sequence ID" value="KFN09085.1"/>
    <property type="molecule type" value="Genomic_DNA"/>
</dbReference>